<feature type="compositionally biased region" description="Acidic residues" evidence="1">
    <location>
        <begin position="215"/>
        <end position="344"/>
    </location>
</feature>
<dbReference type="SMART" id="SM00257">
    <property type="entry name" value="LysM"/>
    <property type="match status" value="1"/>
</dbReference>
<dbReference type="PROSITE" id="PS51782">
    <property type="entry name" value="LYSM"/>
    <property type="match status" value="1"/>
</dbReference>
<dbReference type="CDD" id="cd00118">
    <property type="entry name" value="LysM"/>
    <property type="match status" value="1"/>
</dbReference>
<dbReference type="PANTHER" id="PTHR36135:SF1">
    <property type="entry name" value="FIBROUS SHEATH CABYR-BINDING PROTEIN"/>
    <property type="match status" value="1"/>
</dbReference>
<dbReference type="PANTHER" id="PTHR36135">
    <property type="entry name" value="FIBROUS SHEATH CABYR-BINDING PROTEIN"/>
    <property type="match status" value="1"/>
</dbReference>
<organism evidence="4 5">
    <name type="scientific">Fundicoccus ignavus</name>
    <dbReference type="NCBI Taxonomy" id="2664442"/>
    <lineage>
        <taxon>Bacteria</taxon>
        <taxon>Bacillati</taxon>
        <taxon>Bacillota</taxon>
        <taxon>Bacilli</taxon>
        <taxon>Lactobacillales</taxon>
        <taxon>Aerococcaceae</taxon>
        <taxon>Fundicoccus</taxon>
    </lineage>
</organism>
<accession>A0A844BJU9</accession>
<dbReference type="RefSeq" id="WP_153862385.1">
    <property type="nucleotide sequence ID" value="NZ_WJQR01000009.1"/>
</dbReference>
<evidence type="ECO:0000256" key="1">
    <source>
        <dbReference type="SAM" id="MobiDB-lite"/>
    </source>
</evidence>
<evidence type="ECO:0000313" key="4">
    <source>
        <dbReference type="EMBL" id="MRI82265.1"/>
    </source>
</evidence>
<dbReference type="Proteomes" id="UP000469870">
    <property type="component" value="Unassembled WGS sequence"/>
</dbReference>
<dbReference type="InterPro" id="IPR036779">
    <property type="entry name" value="LysM_dom_sf"/>
</dbReference>
<dbReference type="AlphaFoldDB" id="A0A844BJU9"/>
<evidence type="ECO:0000313" key="5">
    <source>
        <dbReference type="Proteomes" id="UP000469870"/>
    </source>
</evidence>
<dbReference type="EMBL" id="WJQR01000009">
    <property type="protein sequence ID" value="MRI82265.1"/>
    <property type="molecule type" value="Genomic_DNA"/>
</dbReference>
<protein>
    <submittedName>
        <fullName evidence="4">LysM peptidoglycan-binding domain-containing protein</fullName>
    </submittedName>
</protein>
<name>A0A844BJU9_9LACT</name>
<dbReference type="InterPro" id="IPR058593">
    <property type="entry name" value="ARB_07466-like_C"/>
</dbReference>
<dbReference type="Pfam" id="PF26571">
    <property type="entry name" value="VldE"/>
    <property type="match status" value="1"/>
</dbReference>
<evidence type="ECO:0000259" key="3">
    <source>
        <dbReference type="PROSITE" id="PS51782"/>
    </source>
</evidence>
<feature type="compositionally biased region" description="Acidic residues" evidence="1">
    <location>
        <begin position="160"/>
        <end position="206"/>
    </location>
</feature>
<dbReference type="Gene3D" id="3.10.350.10">
    <property type="entry name" value="LysM domain"/>
    <property type="match status" value="1"/>
</dbReference>
<feature type="chain" id="PRO_5039181973" evidence="2">
    <location>
        <begin position="23"/>
        <end position="467"/>
    </location>
</feature>
<keyword evidence="2" id="KW-0732">Signal</keyword>
<reference evidence="4 5" key="1">
    <citation type="submission" date="2019-11" db="EMBL/GenBank/DDBJ databases">
        <title>Characterisation of Fundicoccus ignavus gen. nov. sp. nov., a novel genus of the family Aerococcaceae isolated from bulk tank milk.</title>
        <authorList>
            <person name="Siebert A."/>
            <person name="Huptas C."/>
            <person name="Wenning M."/>
            <person name="Scherer S."/>
            <person name="Doll E.V."/>
        </authorList>
    </citation>
    <scope>NUCLEOTIDE SEQUENCE [LARGE SCALE GENOMIC DNA]</scope>
    <source>
        <strain evidence="4 5">DSM 109653</strain>
    </source>
</reference>
<sequence length="467" mass="51328">MNYKKKLWLGCSVLALAGHAVALPAVVTAETWQARQLHEVIADVVVTEENAVSYSVKYGDTLSVISEAMNIELRYLASINNIADVDLIFPETVLTAQFDDNNQADSLTVEAPDAESIAVNIPVNLSPIETIEEAVAVESGNNDPVVTVPEVEVGAPTPEELPEELPEETVPAEELPEEPEAPSEDLSEESLPEEDLPTEELPEESLPEEKLPSEELPEETLPEEELPSEELPEESLPEEDLPSEELPEESLPEEELPSEELPEETLPEEDLPSEELPEETLPEEDLPIEELPEESLPEEGLPIEELPEESLPEEELPIEELPEESLPEEDLPSEELPEETLPEEPIIEEPIVEEPAAPAPELNGLAYHAAVFRDEVVNMFGVTAYGIRPGDSGDHGSGLAVDFMVPVGSDIGDAIANYAINNMGAYNISYVIWEQQIYGGWTGGWETMEDRGSVTANHYDHVHVSFY</sequence>
<dbReference type="Pfam" id="PF01476">
    <property type="entry name" value="LysM"/>
    <property type="match status" value="1"/>
</dbReference>
<evidence type="ECO:0000256" key="2">
    <source>
        <dbReference type="SAM" id="SignalP"/>
    </source>
</evidence>
<feature type="domain" description="LysM" evidence="3">
    <location>
        <begin position="52"/>
        <end position="96"/>
    </location>
</feature>
<dbReference type="GO" id="GO:0005509">
    <property type="term" value="F:calcium ion binding"/>
    <property type="evidence" value="ECO:0007669"/>
    <property type="project" value="InterPro"/>
</dbReference>
<dbReference type="InterPro" id="IPR043375">
    <property type="entry name" value="FSCB"/>
</dbReference>
<dbReference type="SUPFAM" id="SSF54106">
    <property type="entry name" value="LysM domain"/>
    <property type="match status" value="1"/>
</dbReference>
<proteinExistence type="predicted"/>
<gene>
    <name evidence="4" type="ORF">GIY11_09620</name>
</gene>
<feature type="region of interest" description="Disordered" evidence="1">
    <location>
        <begin position="155"/>
        <end position="344"/>
    </location>
</feature>
<feature type="signal peptide" evidence="2">
    <location>
        <begin position="1"/>
        <end position="22"/>
    </location>
</feature>
<dbReference type="GO" id="GO:0033234">
    <property type="term" value="P:negative regulation of protein sumoylation"/>
    <property type="evidence" value="ECO:0007669"/>
    <property type="project" value="InterPro"/>
</dbReference>
<dbReference type="InterPro" id="IPR018392">
    <property type="entry name" value="LysM"/>
</dbReference>
<comment type="caution">
    <text evidence="4">The sequence shown here is derived from an EMBL/GenBank/DDBJ whole genome shotgun (WGS) entry which is preliminary data.</text>
</comment>